<protein>
    <recommendedName>
        <fullName evidence="3">DUF5007 domain-containing protein</fullName>
    </recommendedName>
</protein>
<dbReference type="PROSITE" id="PS51257">
    <property type="entry name" value="PROKAR_LIPOPROTEIN"/>
    <property type="match status" value="1"/>
</dbReference>
<accession>A0A0C1DCC7</accession>
<proteinExistence type="predicted"/>
<dbReference type="InterPro" id="IPR032173">
    <property type="entry name" value="DUF5007"/>
</dbReference>
<dbReference type="EMBL" id="JSYN01000006">
    <property type="protein sequence ID" value="KIA95256.1"/>
    <property type="molecule type" value="Genomic_DNA"/>
</dbReference>
<keyword evidence="2" id="KW-1185">Reference proteome</keyword>
<organism evidence="1 2">
    <name type="scientific">Pedobacter kyungheensis</name>
    <dbReference type="NCBI Taxonomy" id="1069985"/>
    <lineage>
        <taxon>Bacteria</taxon>
        <taxon>Pseudomonadati</taxon>
        <taxon>Bacteroidota</taxon>
        <taxon>Sphingobacteriia</taxon>
        <taxon>Sphingobacteriales</taxon>
        <taxon>Sphingobacteriaceae</taxon>
        <taxon>Pedobacter</taxon>
    </lineage>
</organism>
<reference evidence="1 2" key="1">
    <citation type="submission" date="2014-10" db="EMBL/GenBank/DDBJ databases">
        <title>Pedobacter Kyungheensis.</title>
        <authorList>
            <person name="Anderson B.M."/>
            <person name="Newman J.D."/>
        </authorList>
    </citation>
    <scope>NUCLEOTIDE SEQUENCE [LARGE SCALE GENOMIC DNA]</scope>
    <source>
        <strain evidence="1 2">KACC 16221</strain>
    </source>
</reference>
<name>A0A0C1DCC7_9SPHI</name>
<evidence type="ECO:0000313" key="2">
    <source>
        <dbReference type="Proteomes" id="UP000031246"/>
    </source>
</evidence>
<gene>
    <name evidence="1" type="ORF">OC25_07690</name>
</gene>
<dbReference type="AlphaFoldDB" id="A0A0C1DCC7"/>
<sequence length="336" mass="38367">MKPFYGLLLLVVVAAGCRKNLPDDSLSLSKDTQFTQTLYQPVLGRNNLFSGNFNPGTSSLPVDFKIVNMRRFNGEAAPELNDYFPVKIWKKAYDGTEKSLAEIEGKRGVENHKLFEIREHSGQFLMWDAAKSDFVKSQPDSGYVFDVEMSNSGGKRYFRKMRLRPFRERPYEPSNFDPVTGQEVRTSVNPSVVSNIRGERTNRFLGSSDIQVLFNKVTGGPGNTISFKFVDTLFRTIDPNKFATTQWENVVHGFNMVKTAEKVTYQVAYPIPLNDYPTKYTTSSGAQASSMFRFERIGFGNTLQKSILGLNYNIYEKGDWEIIFWFKTEKPRFAND</sequence>
<dbReference type="Proteomes" id="UP000031246">
    <property type="component" value="Unassembled WGS sequence"/>
</dbReference>
<evidence type="ECO:0000313" key="1">
    <source>
        <dbReference type="EMBL" id="KIA95256.1"/>
    </source>
</evidence>
<comment type="caution">
    <text evidence="1">The sequence shown here is derived from an EMBL/GenBank/DDBJ whole genome shotgun (WGS) entry which is preliminary data.</text>
</comment>
<evidence type="ECO:0008006" key="3">
    <source>
        <dbReference type="Google" id="ProtNLM"/>
    </source>
</evidence>
<dbReference type="Pfam" id="PF16398">
    <property type="entry name" value="DUF5007"/>
    <property type="match status" value="1"/>
</dbReference>